<name>A0A1C7LRI4_GRIFR</name>
<proteinExistence type="predicted"/>
<feature type="transmembrane region" description="Helical" evidence="1">
    <location>
        <begin position="18"/>
        <end position="35"/>
    </location>
</feature>
<comment type="caution">
    <text evidence="2">The sequence shown here is derived from an EMBL/GenBank/DDBJ whole genome shotgun (WGS) entry which is preliminary data.</text>
</comment>
<sequence>MAFTLVQLSMLDLFCETLLYGCFCVIMVAVLHILAASRSLLPTHRNLLAISVIQYILVTAHIILTLLAHMEIGVSVHQTQASAAIAQILVGLSGIIGKYCVDLEDLDYLELDSVCCRGSNPDHDSSFVVGIRSVTAITSTSSLVDLLPSPTRIFAVVNTSLCTCLIAGRIAFLQYRTTKIPGRSRGVSFSYIFCLIVESGAVLGMANIVSLVLEKLSNVGSHVVLNMLAPLFGIVTTLIVILSHLDLIPGNHANDRYHKSVVGTQPEARGPTTFQIIDITSPLPPQMDLPVQSQ</sequence>
<feature type="transmembrane region" description="Helical" evidence="1">
    <location>
        <begin position="47"/>
        <end position="68"/>
    </location>
</feature>
<feature type="transmembrane region" description="Helical" evidence="1">
    <location>
        <begin position="153"/>
        <end position="175"/>
    </location>
</feature>
<organism evidence="2 3">
    <name type="scientific">Grifola frondosa</name>
    <name type="common">Maitake</name>
    <name type="synonym">Polyporus frondosus</name>
    <dbReference type="NCBI Taxonomy" id="5627"/>
    <lineage>
        <taxon>Eukaryota</taxon>
        <taxon>Fungi</taxon>
        <taxon>Dikarya</taxon>
        <taxon>Basidiomycota</taxon>
        <taxon>Agaricomycotina</taxon>
        <taxon>Agaricomycetes</taxon>
        <taxon>Polyporales</taxon>
        <taxon>Grifolaceae</taxon>
        <taxon>Grifola</taxon>
    </lineage>
</organism>
<evidence type="ECO:0000313" key="2">
    <source>
        <dbReference type="EMBL" id="OBZ67293.1"/>
    </source>
</evidence>
<keyword evidence="1" id="KW-0812">Transmembrane</keyword>
<dbReference type="Proteomes" id="UP000092993">
    <property type="component" value="Unassembled WGS sequence"/>
</dbReference>
<dbReference type="OMA" id="VHEAYIP"/>
<dbReference type="EMBL" id="LUGG01000024">
    <property type="protein sequence ID" value="OBZ67293.1"/>
    <property type="molecule type" value="Genomic_DNA"/>
</dbReference>
<gene>
    <name evidence="2" type="ORF">A0H81_12694</name>
</gene>
<feature type="transmembrane region" description="Helical" evidence="1">
    <location>
        <begin position="219"/>
        <end position="242"/>
    </location>
</feature>
<dbReference type="AlphaFoldDB" id="A0A1C7LRI4"/>
<accession>A0A1C7LRI4</accession>
<protein>
    <submittedName>
        <fullName evidence="2">Uncharacterized protein</fullName>
    </submittedName>
</protein>
<keyword evidence="1" id="KW-1133">Transmembrane helix</keyword>
<reference evidence="2 3" key="1">
    <citation type="submission" date="2016-03" db="EMBL/GenBank/DDBJ databases">
        <title>Whole genome sequencing of Grifola frondosa 9006-11.</title>
        <authorList>
            <person name="Min B."/>
            <person name="Park H."/>
            <person name="Kim J.-G."/>
            <person name="Cho H."/>
            <person name="Oh Y.-L."/>
            <person name="Kong W.-S."/>
            <person name="Choi I.-G."/>
        </authorList>
    </citation>
    <scope>NUCLEOTIDE SEQUENCE [LARGE SCALE GENOMIC DNA]</scope>
    <source>
        <strain evidence="2 3">9006-11</strain>
    </source>
</reference>
<evidence type="ECO:0000256" key="1">
    <source>
        <dbReference type="SAM" id="Phobius"/>
    </source>
</evidence>
<keyword evidence="3" id="KW-1185">Reference proteome</keyword>
<dbReference type="OrthoDB" id="3250682at2759"/>
<keyword evidence="1" id="KW-0472">Membrane</keyword>
<evidence type="ECO:0000313" key="3">
    <source>
        <dbReference type="Proteomes" id="UP000092993"/>
    </source>
</evidence>
<feature type="transmembrane region" description="Helical" evidence="1">
    <location>
        <begin position="187"/>
        <end position="213"/>
    </location>
</feature>